<dbReference type="EMBL" id="KF900386">
    <property type="protein sequence ID" value="AIE93126.1"/>
    <property type="molecule type" value="Genomic_DNA"/>
</dbReference>
<proteinExistence type="predicted"/>
<protein>
    <submittedName>
        <fullName evidence="1">Phosphoenolpyruvate synthase/pyruvate phosphate dikinase</fullName>
    </submittedName>
</protein>
<dbReference type="AlphaFoldDB" id="A0A075FUI7"/>
<evidence type="ECO:0000313" key="1">
    <source>
        <dbReference type="EMBL" id="AIE93126.1"/>
    </source>
</evidence>
<sequence>MARISFIGTILLKSLQNMGIFGNNFYDNFINSVSTPLTEIQNDVSDFKNGQISKQTFFKKYGHLRPGTYDITQDRYDKNYTFFSEINFKKKKKPGQQFNKKLSQI</sequence>
<organism evidence="1">
    <name type="scientific">uncultured marine thaumarchaeote AD1000_31_G03</name>
    <dbReference type="NCBI Taxonomy" id="1455907"/>
    <lineage>
        <taxon>Archaea</taxon>
        <taxon>Nitrososphaerota</taxon>
        <taxon>environmental samples</taxon>
    </lineage>
</organism>
<accession>A0A075FUI7</accession>
<reference evidence="1" key="1">
    <citation type="journal article" date="2014" name="Genome Biol. Evol.">
        <title>Pangenome evidence for extensive interdomain horizontal transfer affecting lineage core and shell genes in uncultured planktonic thaumarchaeota and euryarchaeota.</title>
        <authorList>
            <person name="Deschamps P."/>
            <person name="Zivanovic Y."/>
            <person name="Moreira D."/>
            <person name="Rodriguez-Valera F."/>
            <person name="Lopez-Garcia P."/>
        </authorList>
    </citation>
    <scope>NUCLEOTIDE SEQUENCE</scope>
</reference>
<keyword evidence="1" id="KW-0418">Kinase</keyword>
<dbReference type="GO" id="GO:0016301">
    <property type="term" value="F:kinase activity"/>
    <property type="evidence" value="ECO:0007669"/>
    <property type="project" value="UniProtKB-KW"/>
</dbReference>
<name>A0A075FUI7_9ARCH</name>
<keyword evidence="1" id="KW-0808">Transferase</keyword>
<keyword evidence="1" id="KW-0670">Pyruvate</keyword>